<dbReference type="RefSeq" id="WP_022610305.1">
    <property type="nucleotide sequence ID" value="NZ_LK391965.1"/>
</dbReference>
<name>A0AAV2VII0_9VIBR</name>
<evidence type="ECO:0008006" key="3">
    <source>
        <dbReference type="Google" id="ProtNLM"/>
    </source>
</evidence>
<organism evidence="1 2">
    <name type="scientific">Vibrio nigripulchritudo SOn1</name>
    <dbReference type="NCBI Taxonomy" id="1238450"/>
    <lineage>
        <taxon>Bacteria</taxon>
        <taxon>Pseudomonadati</taxon>
        <taxon>Pseudomonadota</taxon>
        <taxon>Gammaproteobacteria</taxon>
        <taxon>Vibrionales</taxon>
        <taxon>Vibrionaceae</taxon>
        <taxon>Vibrio</taxon>
    </lineage>
</organism>
<protein>
    <recommendedName>
        <fullName evidence="3">YtxH domain-containing protein</fullName>
    </recommendedName>
</protein>
<comment type="caution">
    <text evidence="1">The sequence shown here is derived from an EMBL/GenBank/DDBJ whole genome shotgun (WGS) entry which is preliminary data.</text>
</comment>
<dbReference type="EMBL" id="CAOF01000017">
    <property type="protein sequence ID" value="CCO44467.1"/>
    <property type="molecule type" value="Genomic_DNA"/>
</dbReference>
<accession>A0AAV2VII0</accession>
<reference evidence="1 2" key="1">
    <citation type="journal article" date="2013" name="ISME J.">
        <title>Comparative genomics of pathogenic lineages of Vibrio nigripulchritudo identifies virulence-associated traits.</title>
        <authorList>
            <person name="Goudenege D."/>
            <person name="Labreuche Y."/>
            <person name="Krin E."/>
            <person name="Ansquer D."/>
            <person name="Mangenot S."/>
            <person name="Calteau A."/>
            <person name="Medigue C."/>
            <person name="Mazel D."/>
            <person name="Polz M.F."/>
            <person name="Le Roux F."/>
        </authorList>
    </citation>
    <scope>NUCLEOTIDE SEQUENCE [LARGE SCALE GENOMIC DNA]</scope>
    <source>
        <strain evidence="1 2">SOn1</strain>
    </source>
</reference>
<dbReference type="AlphaFoldDB" id="A0AAV2VII0"/>
<dbReference type="Proteomes" id="UP000018211">
    <property type="component" value="Unassembled WGS sequence"/>
</dbReference>
<evidence type="ECO:0000313" key="1">
    <source>
        <dbReference type="EMBL" id="CCO44467.1"/>
    </source>
</evidence>
<gene>
    <name evidence="1" type="ORF">VIBNISOn1_1130004</name>
</gene>
<sequence>MYKIFAVVLIGIGIAIGVVFGEDIKSAIEGDPYENARESVEDAAGDLADKAGDLIDSAKDALE</sequence>
<evidence type="ECO:0000313" key="2">
    <source>
        <dbReference type="Proteomes" id="UP000018211"/>
    </source>
</evidence>
<proteinExistence type="predicted"/>